<dbReference type="EMBL" id="JACHEK010000009">
    <property type="protein sequence ID" value="MBB6146454.1"/>
    <property type="molecule type" value="Genomic_DNA"/>
</dbReference>
<dbReference type="InterPro" id="IPR011467">
    <property type="entry name" value="DUF1573"/>
</dbReference>
<keyword evidence="2" id="KW-0732">Signal</keyword>
<keyword evidence="1" id="KW-0472">Membrane</keyword>
<evidence type="ECO:0000256" key="1">
    <source>
        <dbReference type="SAM" id="Phobius"/>
    </source>
</evidence>
<protein>
    <recommendedName>
        <fullName evidence="5">Abnormal spindle-like microcephaly-associated protein ASH domain-containing protein</fullName>
    </recommendedName>
</protein>
<dbReference type="Pfam" id="PF07610">
    <property type="entry name" value="DUF1573"/>
    <property type="match status" value="1"/>
</dbReference>
<gene>
    <name evidence="3" type="ORF">HNQ77_004426</name>
</gene>
<proteinExistence type="predicted"/>
<accession>A0A841K836</accession>
<dbReference type="NCBIfam" id="NF012200">
    <property type="entry name" value="choice_anch_D"/>
    <property type="match status" value="4"/>
</dbReference>
<keyword evidence="4" id="KW-1185">Reference proteome</keyword>
<dbReference type="Proteomes" id="UP000538666">
    <property type="component" value="Unassembled WGS sequence"/>
</dbReference>
<feature type="transmembrane region" description="Helical" evidence="1">
    <location>
        <begin position="1434"/>
        <end position="1450"/>
    </location>
</feature>
<feature type="signal peptide" evidence="2">
    <location>
        <begin position="1"/>
        <end position="22"/>
    </location>
</feature>
<organism evidence="3 4">
    <name type="scientific">Silvibacterium bohemicum</name>
    <dbReference type="NCBI Taxonomy" id="1577686"/>
    <lineage>
        <taxon>Bacteria</taxon>
        <taxon>Pseudomonadati</taxon>
        <taxon>Acidobacteriota</taxon>
        <taxon>Terriglobia</taxon>
        <taxon>Terriglobales</taxon>
        <taxon>Acidobacteriaceae</taxon>
        <taxon>Silvibacterium</taxon>
    </lineage>
</organism>
<dbReference type="InterPro" id="IPR015943">
    <property type="entry name" value="WD40/YVTN_repeat-like_dom_sf"/>
</dbReference>
<feature type="transmembrane region" description="Helical" evidence="1">
    <location>
        <begin position="1457"/>
        <end position="1477"/>
    </location>
</feature>
<evidence type="ECO:0008006" key="5">
    <source>
        <dbReference type="Google" id="ProtNLM"/>
    </source>
</evidence>
<dbReference type="RefSeq" id="WP_231581140.1">
    <property type="nucleotide sequence ID" value="NZ_JACHEK010000009.1"/>
</dbReference>
<keyword evidence="1" id="KW-1133">Transmembrane helix</keyword>
<name>A0A841K836_9BACT</name>
<dbReference type="InterPro" id="IPR013783">
    <property type="entry name" value="Ig-like_fold"/>
</dbReference>
<evidence type="ECO:0000313" key="4">
    <source>
        <dbReference type="Proteomes" id="UP000538666"/>
    </source>
</evidence>
<comment type="caution">
    <text evidence="3">The sequence shown here is derived from an EMBL/GenBank/DDBJ whole genome shotgun (WGS) entry which is preliminary data.</text>
</comment>
<keyword evidence="1" id="KW-0812">Transmembrane</keyword>
<dbReference type="Gene3D" id="2.60.40.10">
    <property type="entry name" value="Immunoglobulins"/>
    <property type="match status" value="4"/>
</dbReference>
<dbReference type="Gene3D" id="2.130.10.10">
    <property type="entry name" value="YVTN repeat-like/Quinoprotein amine dehydrogenase"/>
    <property type="match status" value="3"/>
</dbReference>
<sequence>MRSLRLCVCVWVALLPAGCALSAQQSSSAIGDAARQKQRTERFLAERGIAGQSRAGSAQALAAARARQVVASSLPKAESSVAHPHASAAAVTALSAAWQPVGPAQVSTAAYGLVTGRVTSIAADPADATGNTVYVGSTGGGVWKSTNAAGPANAVTFAPLTDTTGVFAGVAGVSLSIGALSVQPGGTGVILAGTGDPNNVTDSYYGAGILRSTDHGITWTLLTQTTTAASGAPAFFTFFGNSFAGFAWSMTNPSLVVAAVSSAAEGPTQESLVNAGIATSNIRGLYYSQDAGQSWRLSTISDGSGSPVQSEQTVFSGPGNAATSVVWNPVRQMFYAAVRFHGYYQSADGITWTRLANQPGAGLPGNSPSGNNLSALYCPANPGSTGSTGCPIFRGALAVQPVTGDMFSLTVDDADFDQGLWRDVCRITSGACANANIQFANQIGDAALEAGSGDATIPQADYDLYLAAVPSQGDTVLFAGTLDVYKCSLTAGCAWLNTTKNISGCGSAMVAPAQHALDASFASLGLIYFGNDGGMWRTTDLVNEGAGACPADDANHYENLNSGLGSLAEVENVAQDATNSQKMMASLGALGTAAPQGSPPVWQQVLDGEGNDAAIDPANPRNWYATSAFGVSIHLCTAGSGCGEAGFGAPVIADAQVDGDGEAQVIPAPWILDPVNTANILLGTCRVWRGPGSGSGWSSASVLSPMLDGDQGPVCNGDAEIRSVAASGGGGTSELIYAGMAGLYDGGGPAIAGHLFSASVPNKAGQSPTWTDLAQSPVLNASSAANLFNPGSFDISSIFVDPHDPTGQTVYVTVQGFSGNGINAAQVYASTDGGSDWTNIISNLPNAPANSIVVDPNDANTVYVATDAGVWVTTDVTDCPSDNCWTGFGTSLPNAPAVQLATFNAGGTSLLRVATYGRGIWQIPLVTAGVVFTTATAAPAALTFPAQQEGTQSAPQQVLIANTGTAALTVSSLNVSGDFEETDTCSAPVAPGNTCAVNVTFSPTQTGARSGVLTVFGNVSGGQLTVSLAGTGTPGAAVVLTPLQLAFPQTLVGQTAAALDVTISNTSAAAASLSSEAVTGDFAISANTCGGGLNTDSGCTLAISFTPSASGIRSGTLTVVDSAGTQTAQITGVGVALATDSLSAASLSFSAQAIGTASPAQLVTLTNSGDRALQLIAAQVTGDFLVVNNCGTSLSGHSSCALALQFVPAKTGAEQGALTVSDAIRTQTVSLSGTGLAPAGVSLTPASINFGDFGVGGTPPLPVQAVTLSNNGATALTGLSFSVSGDFAAQPGSPACGASLAPGGNCQINVTFSPLQVGARSGTLTVAAGGLANPLQVALSGNGVAFTLQATGPSSETITSGQTAAFQIQILPVNGSTGTVTLTCAGAPPSSICAVNPVSLALSGTATASATVTIATGQPGSTAAAAGLRTFFRGYGRLLALLVPFGLVALRRRRFVMVLLLVPLLFLPISCGLGASAGSGSDAASTSAPVNTTPPATYTITVTGAAPGVSNSLPLTLVVE</sequence>
<reference evidence="3 4" key="1">
    <citation type="submission" date="2020-08" db="EMBL/GenBank/DDBJ databases">
        <title>Genomic Encyclopedia of Type Strains, Phase IV (KMG-IV): sequencing the most valuable type-strain genomes for metagenomic binning, comparative biology and taxonomic classification.</title>
        <authorList>
            <person name="Goeker M."/>
        </authorList>
    </citation>
    <scope>NUCLEOTIDE SEQUENCE [LARGE SCALE GENOMIC DNA]</scope>
    <source>
        <strain evidence="3 4">DSM 103733</strain>
    </source>
</reference>
<feature type="chain" id="PRO_5032321370" description="Abnormal spindle-like microcephaly-associated protein ASH domain-containing protein" evidence="2">
    <location>
        <begin position="23"/>
        <end position="1520"/>
    </location>
</feature>
<dbReference type="SUPFAM" id="SSF110296">
    <property type="entry name" value="Oligoxyloglucan reducing end-specific cellobiohydrolase"/>
    <property type="match status" value="2"/>
</dbReference>
<evidence type="ECO:0000313" key="3">
    <source>
        <dbReference type="EMBL" id="MBB6146454.1"/>
    </source>
</evidence>
<evidence type="ECO:0000256" key="2">
    <source>
        <dbReference type="SAM" id="SignalP"/>
    </source>
</evidence>